<proteinExistence type="predicted"/>
<dbReference type="AlphaFoldDB" id="A0A3S5CUT8"/>
<keyword evidence="3" id="KW-1185">Reference proteome</keyword>
<dbReference type="InterPro" id="IPR013783">
    <property type="entry name" value="Ig-like_fold"/>
</dbReference>
<name>A0A3S5CUT8_9PLAT</name>
<evidence type="ECO:0000313" key="2">
    <source>
        <dbReference type="EMBL" id="VEL39423.1"/>
    </source>
</evidence>
<gene>
    <name evidence="2" type="ORF">PXEA_LOCUS32863</name>
</gene>
<evidence type="ECO:0000259" key="1">
    <source>
        <dbReference type="PROSITE" id="PS50853"/>
    </source>
</evidence>
<dbReference type="SUPFAM" id="SSF49265">
    <property type="entry name" value="Fibronectin type III"/>
    <property type="match status" value="1"/>
</dbReference>
<dbReference type="Proteomes" id="UP000784294">
    <property type="component" value="Unassembled WGS sequence"/>
</dbReference>
<sequence length="96" mass="10407">MKTTKLGAVLSDLSPGTWLQFRLVAVSSAGPGGWGPPSRPMRVLTPPQLPSPPRNLTEGTSRIYDNRVDVSVNWVAPLHSNMPLKKYQDATGLVNI</sequence>
<dbReference type="EMBL" id="CAAALY010261239">
    <property type="protein sequence ID" value="VEL39423.1"/>
    <property type="molecule type" value="Genomic_DNA"/>
</dbReference>
<reference evidence="2" key="1">
    <citation type="submission" date="2018-11" db="EMBL/GenBank/DDBJ databases">
        <authorList>
            <consortium name="Pathogen Informatics"/>
        </authorList>
    </citation>
    <scope>NUCLEOTIDE SEQUENCE</scope>
</reference>
<dbReference type="CDD" id="cd00063">
    <property type="entry name" value="FN3"/>
    <property type="match status" value="1"/>
</dbReference>
<feature type="domain" description="Fibronectin type-III" evidence="1">
    <location>
        <begin position="1"/>
        <end position="48"/>
    </location>
</feature>
<dbReference type="PROSITE" id="PS50853">
    <property type="entry name" value="FN3"/>
    <property type="match status" value="1"/>
</dbReference>
<dbReference type="InterPro" id="IPR036116">
    <property type="entry name" value="FN3_sf"/>
</dbReference>
<accession>A0A3S5CUT8</accession>
<dbReference type="OrthoDB" id="6265911at2759"/>
<protein>
    <recommendedName>
        <fullName evidence="1">Fibronectin type-III domain-containing protein</fullName>
    </recommendedName>
</protein>
<dbReference type="InterPro" id="IPR003961">
    <property type="entry name" value="FN3_dom"/>
</dbReference>
<organism evidence="2 3">
    <name type="scientific">Protopolystoma xenopodis</name>
    <dbReference type="NCBI Taxonomy" id="117903"/>
    <lineage>
        <taxon>Eukaryota</taxon>
        <taxon>Metazoa</taxon>
        <taxon>Spiralia</taxon>
        <taxon>Lophotrochozoa</taxon>
        <taxon>Platyhelminthes</taxon>
        <taxon>Monogenea</taxon>
        <taxon>Polyopisthocotylea</taxon>
        <taxon>Polystomatidea</taxon>
        <taxon>Polystomatidae</taxon>
        <taxon>Protopolystoma</taxon>
    </lineage>
</organism>
<dbReference type="Gene3D" id="2.60.40.10">
    <property type="entry name" value="Immunoglobulins"/>
    <property type="match status" value="1"/>
</dbReference>
<evidence type="ECO:0000313" key="3">
    <source>
        <dbReference type="Proteomes" id="UP000784294"/>
    </source>
</evidence>
<comment type="caution">
    <text evidence="2">The sequence shown here is derived from an EMBL/GenBank/DDBJ whole genome shotgun (WGS) entry which is preliminary data.</text>
</comment>